<proteinExistence type="predicted"/>
<dbReference type="HOGENOM" id="CLU_1586866_0_0_1"/>
<dbReference type="GeneID" id="63742387"/>
<reference evidence="1 2" key="1">
    <citation type="journal article" date="2014" name="Proc. Natl. Acad. Sci. U.S.A.">
        <title>Trajectory and genomic determinants of fungal-pathogen speciation and host adaptation.</title>
        <authorList>
            <person name="Hu X."/>
            <person name="Xiao G."/>
            <person name="Zheng P."/>
            <person name="Shang Y."/>
            <person name="Su Y."/>
            <person name="Zhang X."/>
            <person name="Liu X."/>
            <person name="Zhan S."/>
            <person name="St Leger R.J."/>
            <person name="Wang C."/>
        </authorList>
    </citation>
    <scope>NUCLEOTIDE SEQUENCE [LARGE SCALE GENOMIC DNA]</scope>
    <source>
        <strain evidence="1 2">ARSEF 1941</strain>
    </source>
</reference>
<accession>A0A0B2WMF6</accession>
<sequence length="168" mass="18620">MPAGSCAQFGSPRRKTGVACLRRPRATWLPAVRFDVPSINYEADIPTVFDDWAFTGALEAADHRPQTEQGETDPFVGLHRDMIAYDVLAFCESPITESPTHLRTVSWWARLQCDTFVSAAIYVAIHGTRCSSPWSSRKMLNAAEGLSAAKVRSTPYTTIISREGERLT</sequence>
<organism evidence="1 2">
    <name type="scientific">Metarhizium album (strain ARSEF 1941)</name>
    <dbReference type="NCBI Taxonomy" id="1081103"/>
    <lineage>
        <taxon>Eukaryota</taxon>
        <taxon>Fungi</taxon>
        <taxon>Dikarya</taxon>
        <taxon>Ascomycota</taxon>
        <taxon>Pezizomycotina</taxon>
        <taxon>Sordariomycetes</taxon>
        <taxon>Hypocreomycetidae</taxon>
        <taxon>Hypocreales</taxon>
        <taxon>Clavicipitaceae</taxon>
        <taxon>Metarhizium</taxon>
    </lineage>
</organism>
<keyword evidence="2" id="KW-1185">Reference proteome</keyword>
<dbReference type="OrthoDB" id="3540486at2759"/>
<dbReference type="AlphaFoldDB" id="A0A0B2WMF6"/>
<evidence type="ECO:0000313" key="2">
    <source>
        <dbReference type="Proteomes" id="UP000030816"/>
    </source>
</evidence>
<dbReference type="RefSeq" id="XP_040675261.1">
    <property type="nucleotide sequence ID" value="XM_040826730.1"/>
</dbReference>
<dbReference type="EMBL" id="AZHE01000039">
    <property type="protein sequence ID" value="KHN94195.1"/>
    <property type="molecule type" value="Genomic_DNA"/>
</dbReference>
<dbReference type="Proteomes" id="UP000030816">
    <property type="component" value="Unassembled WGS sequence"/>
</dbReference>
<gene>
    <name evidence="1" type="ORF">MAM_07932</name>
</gene>
<protein>
    <submittedName>
        <fullName evidence="1">Uncharacterized protein</fullName>
    </submittedName>
</protein>
<evidence type="ECO:0000313" key="1">
    <source>
        <dbReference type="EMBL" id="KHN94195.1"/>
    </source>
</evidence>
<comment type="caution">
    <text evidence="1">The sequence shown here is derived from an EMBL/GenBank/DDBJ whole genome shotgun (WGS) entry which is preliminary data.</text>
</comment>
<name>A0A0B2WMF6_METAS</name>